<evidence type="ECO:0000256" key="8">
    <source>
        <dbReference type="HAMAP-Rule" id="MF_00910"/>
    </source>
</evidence>
<evidence type="ECO:0000256" key="9">
    <source>
        <dbReference type="NCBIfam" id="TIGR02209"/>
    </source>
</evidence>
<keyword evidence="5 8" id="KW-1133">Transmembrane helix</keyword>
<keyword evidence="4 8" id="KW-0812">Transmembrane</keyword>
<keyword evidence="7 8" id="KW-0131">Cell cycle</keyword>
<dbReference type="HAMAP" id="MF_00910">
    <property type="entry name" value="FtsL"/>
    <property type="match status" value="1"/>
</dbReference>
<dbReference type="InterPro" id="IPR011922">
    <property type="entry name" value="Cell_div_FtsL"/>
</dbReference>
<reference evidence="12" key="1">
    <citation type="journal article" date="2019" name="Int. J. Syst. Evol. Microbiol.">
        <title>The Global Catalogue of Microorganisms (GCM) 10K type strain sequencing project: providing services to taxonomists for standard genome sequencing and annotation.</title>
        <authorList>
            <consortium name="The Broad Institute Genomics Platform"/>
            <consortium name="The Broad Institute Genome Sequencing Center for Infectious Disease"/>
            <person name="Wu L."/>
            <person name="Ma J."/>
        </authorList>
    </citation>
    <scope>NUCLEOTIDE SEQUENCE [LARGE SCALE GENOMIC DNA]</scope>
    <source>
        <strain evidence="12">KCTC 22280</strain>
    </source>
</reference>
<keyword evidence="6 8" id="KW-0472">Membrane</keyword>
<keyword evidence="8" id="KW-0997">Cell inner membrane</keyword>
<dbReference type="RefSeq" id="WP_189574809.1">
    <property type="nucleotide sequence ID" value="NZ_BMXV01000003.1"/>
</dbReference>
<comment type="subunit">
    <text evidence="8">Part of a complex composed of FtsB, FtsL and FtsQ.</text>
</comment>
<keyword evidence="10" id="KW-0175">Coiled coil</keyword>
<comment type="function">
    <text evidence="8">Essential cell division protein. May link together the upstream cell division proteins, which are predominantly cytoplasmic, with the downstream cell division proteins, which are predominantly periplasmic.</text>
</comment>
<evidence type="ECO:0000256" key="7">
    <source>
        <dbReference type="ARBA" id="ARBA00023306"/>
    </source>
</evidence>
<proteinExistence type="inferred from homology"/>
<keyword evidence="12" id="KW-1185">Reference proteome</keyword>
<dbReference type="PANTHER" id="PTHR37479">
    <property type="entry name" value="CELL DIVISION PROTEIN FTSL"/>
    <property type="match status" value="1"/>
</dbReference>
<dbReference type="Proteomes" id="UP000601597">
    <property type="component" value="Unassembled WGS sequence"/>
</dbReference>
<accession>A0ABQ3AX87</accession>
<keyword evidence="3 8" id="KW-0132">Cell division</keyword>
<evidence type="ECO:0000256" key="10">
    <source>
        <dbReference type="SAM" id="Coils"/>
    </source>
</evidence>
<comment type="caution">
    <text evidence="11">The sequence shown here is derived from an EMBL/GenBank/DDBJ whole genome shotgun (WGS) entry which is preliminary data.</text>
</comment>
<keyword evidence="2 8" id="KW-1003">Cell membrane</keyword>
<gene>
    <name evidence="8" type="primary">ftsL</name>
    <name evidence="11" type="ORF">GCM10007071_13640</name>
</gene>
<evidence type="ECO:0000256" key="2">
    <source>
        <dbReference type="ARBA" id="ARBA00022475"/>
    </source>
</evidence>
<comment type="subcellular location">
    <subcellularLocation>
        <location evidence="8">Cell inner membrane</location>
        <topology evidence="8">Single-pass type II membrane protein</topology>
    </subcellularLocation>
    <subcellularLocation>
        <location evidence="1">Cell membrane</location>
        <topology evidence="1">Single-pass type II membrane protein</topology>
    </subcellularLocation>
    <text evidence="8">Localizes to the division septum where it forms a ring structure.</text>
</comment>
<evidence type="ECO:0000256" key="5">
    <source>
        <dbReference type="ARBA" id="ARBA00022989"/>
    </source>
</evidence>
<name>A0ABQ3AX87_9GAMM</name>
<comment type="similarity">
    <text evidence="8">Belongs to the FtsL family.</text>
</comment>
<evidence type="ECO:0000313" key="11">
    <source>
        <dbReference type="EMBL" id="GGY68147.1"/>
    </source>
</evidence>
<sequence length="138" mass="15019">MSAVTIEKPPKTPALTRDNVRTRVSDALKLSARIFHTLAEPRVVVTLGLAALLIGSAIGVAVSAHQNRELYNTLSELQAQRDAYQRQWSQLLLEQSALSAHGRIERKAVDDLNMIVPGQEHIVLVPHTNTGQAVAAGR</sequence>
<evidence type="ECO:0000256" key="3">
    <source>
        <dbReference type="ARBA" id="ARBA00022618"/>
    </source>
</evidence>
<dbReference type="NCBIfam" id="TIGR02209">
    <property type="entry name" value="ftsL_broad"/>
    <property type="match status" value="1"/>
</dbReference>
<organism evidence="11 12">
    <name type="scientific">Marinobacter zhanjiangensis</name>
    <dbReference type="NCBI Taxonomy" id="578215"/>
    <lineage>
        <taxon>Bacteria</taxon>
        <taxon>Pseudomonadati</taxon>
        <taxon>Pseudomonadota</taxon>
        <taxon>Gammaproteobacteria</taxon>
        <taxon>Pseudomonadales</taxon>
        <taxon>Marinobacteraceae</taxon>
        <taxon>Marinobacter</taxon>
    </lineage>
</organism>
<evidence type="ECO:0000256" key="6">
    <source>
        <dbReference type="ARBA" id="ARBA00023136"/>
    </source>
</evidence>
<dbReference type="Pfam" id="PF04999">
    <property type="entry name" value="FtsL"/>
    <property type="match status" value="1"/>
</dbReference>
<evidence type="ECO:0000256" key="1">
    <source>
        <dbReference type="ARBA" id="ARBA00004401"/>
    </source>
</evidence>
<feature type="coiled-coil region" evidence="10">
    <location>
        <begin position="67"/>
        <end position="94"/>
    </location>
</feature>
<protein>
    <recommendedName>
        <fullName evidence="8 9">Cell division protein FtsL</fullName>
    </recommendedName>
</protein>
<dbReference type="EMBL" id="BMXV01000003">
    <property type="protein sequence ID" value="GGY68147.1"/>
    <property type="molecule type" value="Genomic_DNA"/>
</dbReference>
<feature type="transmembrane region" description="Helical" evidence="8">
    <location>
        <begin position="43"/>
        <end position="64"/>
    </location>
</feature>
<evidence type="ECO:0000256" key="4">
    <source>
        <dbReference type="ARBA" id="ARBA00022692"/>
    </source>
</evidence>
<dbReference type="PANTHER" id="PTHR37479:SF1">
    <property type="entry name" value="CELL DIVISION PROTEIN FTSL"/>
    <property type="match status" value="1"/>
</dbReference>
<evidence type="ECO:0000313" key="12">
    <source>
        <dbReference type="Proteomes" id="UP000601597"/>
    </source>
</evidence>